<dbReference type="InterPro" id="IPR010718">
    <property type="entry name" value="DUF1294"/>
</dbReference>
<comment type="caution">
    <text evidence="4">The sequence shown here is derived from an EMBL/GenBank/DDBJ whole genome shotgun (WGS) entry which is preliminary data.</text>
</comment>
<dbReference type="Pfam" id="PF06961">
    <property type="entry name" value="DUF1294"/>
    <property type="match status" value="1"/>
</dbReference>
<dbReference type="PANTHER" id="PTHR12962:SF1">
    <property type="entry name" value="COLD SHOCK DOMAIN-CONTAINING PROTEIN CG9705"/>
    <property type="match status" value="1"/>
</dbReference>
<keyword evidence="5" id="KW-1185">Reference proteome</keyword>
<reference evidence="4" key="1">
    <citation type="journal article" date="2014" name="Int. J. Syst. Evol. Microbiol.">
        <title>Complete genome of a new Firmicutes species belonging to the dominant human colonic microbiota ('Ruminococcus bicirculans') reveals two chromosomes and a selective capacity to utilize plant glucans.</title>
        <authorList>
            <consortium name="NISC Comparative Sequencing Program"/>
            <person name="Wegmann U."/>
            <person name="Louis P."/>
            <person name="Goesmann A."/>
            <person name="Henrissat B."/>
            <person name="Duncan S.H."/>
            <person name="Flint H.J."/>
        </authorList>
    </citation>
    <scope>NUCLEOTIDE SEQUENCE</scope>
    <source>
        <strain evidence="4">NBRC 103855</strain>
    </source>
</reference>
<dbReference type="InterPro" id="IPR011129">
    <property type="entry name" value="CSD"/>
</dbReference>
<dbReference type="Gene3D" id="2.40.50.140">
    <property type="entry name" value="Nucleic acid-binding proteins"/>
    <property type="match status" value="1"/>
</dbReference>
<accession>A0ABQ5UMA7</accession>
<feature type="transmembrane region" description="Helical" evidence="2">
    <location>
        <begin position="178"/>
        <end position="199"/>
    </location>
</feature>
<evidence type="ECO:0000313" key="5">
    <source>
        <dbReference type="Proteomes" id="UP001161406"/>
    </source>
</evidence>
<name>A0ABQ5UMA7_9HYPH</name>
<dbReference type="PANTHER" id="PTHR12962">
    <property type="entry name" value="CALCIUM-REGULATED HEAT STABLE PROTEIN CRHSP-24-RELATED"/>
    <property type="match status" value="1"/>
</dbReference>
<sequence length="215" mass="23765">MRETGQLVDWNDERGFGFIRDARGERYFVHIKSIERITTRPFAGDRVNFEKGVDPQGRPRAIKVRILGANPAPSRQVRLREEPVANPRPFDMRPWLALVLTALLGYDLAMAAAPAWLGLAYLVMGALSFGLYAADKRYAQAGQWRIAEVTLHGVDLGFGIIGGLLGQSRLRHKTAKPGFALLTWCLACVQLLWLAGIAAGRITPEDLAVVANLFN</sequence>
<keyword evidence="1" id="KW-0597">Phosphoprotein</keyword>
<keyword evidence="2" id="KW-1133">Transmembrane helix</keyword>
<feature type="transmembrane region" description="Helical" evidence="2">
    <location>
        <begin position="116"/>
        <end position="134"/>
    </location>
</feature>
<keyword evidence="2" id="KW-0472">Membrane</keyword>
<dbReference type="SMART" id="SM00357">
    <property type="entry name" value="CSP"/>
    <property type="match status" value="1"/>
</dbReference>
<dbReference type="InterPro" id="IPR002059">
    <property type="entry name" value="CSP_DNA-bd"/>
</dbReference>
<dbReference type="PROSITE" id="PS51857">
    <property type="entry name" value="CSD_2"/>
    <property type="match status" value="1"/>
</dbReference>
<evidence type="ECO:0000313" key="4">
    <source>
        <dbReference type="EMBL" id="GLQ12295.1"/>
    </source>
</evidence>
<gene>
    <name evidence="4" type="ORF">GCM10007913_42280</name>
</gene>
<dbReference type="InterPro" id="IPR012340">
    <property type="entry name" value="NA-bd_OB-fold"/>
</dbReference>
<evidence type="ECO:0000256" key="1">
    <source>
        <dbReference type="ARBA" id="ARBA00022553"/>
    </source>
</evidence>
<organism evidence="4 5">
    <name type="scientific">Devosia yakushimensis</name>
    <dbReference type="NCBI Taxonomy" id="470028"/>
    <lineage>
        <taxon>Bacteria</taxon>
        <taxon>Pseudomonadati</taxon>
        <taxon>Pseudomonadota</taxon>
        <taxon>Alphaproteobacteria</taxon>
        <taxon>Hyphomicrobiales</taxon>
        <taxon>Devosiaceae</taxon>
        <taxon>Devosia</taxon>
    </lineage>
</organism>
<dbReference type="InterPro" id="IPR052069">
    <property type="entry name" value="Ca-reg_mRNA-binding_domain"/>
</dbReference>
<feature type="transmembrane region" description="Helical" evidence="2">
    <location>
        <begin position="146"/>
        <end position="166"/>
    </location>
</feature>
<proteinExistence type="predicted"/>
<protein>
    <recommendedName>
        <fullName evidence="3">CSD domain-containing protein</fullName>
    </recommendedName>
</protein>
<dbReference type="Pfam" id="PF00313">
    <property type="entry name" value="CSD"/>
    <property type="match status" value="1"/>
</dbReference>
<dbReference type="EMBL" id="BSNG01000004">
    <property type="protein sequence ID" value="GLQ12295.1"/>
    <property type="molecule type" value="Genomic_DNA"/>
</dbReference>
<dbReference type="RefSeq" id="WP_284394137.1">
    <property type="nucleotide sequence ID" value="NZ_BSNG01000004.1"/>
</dbReference>
<dbReference type="SUPFAM" id="SSF50249">
    <property type="entry name" value="Nucleic acid-binding proteins"/>
    <property type="match status" value="1"/>
</dbReference>
<feature type="domain" description="CSD" evidence="3">
    <location>
        <begin position="2"/>
        <end position="66"/>
    </location>
</feature>
<evidence type="ECO:0000259" key="3">
    <source>
        <dbReference type="PROSITE" id="PS51857"/>
    </source>
</evidence>
<dbReference type="Proteomes" id="UP001161406">
    <property type="component" value="Unassembled WGS sequence"/>
</dbReference>
<reference evidence="4" key="2">
    <citation type="submission" date="2023-01" db="EMBL/GenBank/DDBJ databases">
        <title>Draft genome sequence of Devosia yakushimensis strain NBRC 103855.</title>
        <authorList>
            <person name="Sun Q."/>
            <person name="Mori K."/>
        </authorList>
    </citation>
    <scope>NUCLEOTIDE SEQUENCE</scope>
    <source>
        <strain evidence="4">NBRC 103855</strain>
    </source>
</reference>
<keyword evidence="2" id="KW-0812">Transmembrane</keyword>
<evidence type="ECO:0000256" key="2">
    <source>
        <dbReference type="SAM" id="Phobius"/>
    </source>
</evidence>